<accession>A0A561WFB9</accession>
<evidence type="ECO:0000313" key="3">
    <source>
        <dbReference type="EMBL" id="TWG22559.1"/>
    </source>
</evidence>
<evidence type="ECO:0000256" key="2">
    <source>
        <dbReference type="SAM" id="Phobius"/>
    </source>
</evidence>
<keyword evidence="2" id="KW-0472">Membrane</keyword>
<feature type="transmembrane region" description="Helical" evidence="2">
    <location>
        <begin position="15"/>
        <end position="35"/>
    </location>
</feature>
<proteinExistence type="predicted"/>
<sequence length="160" mass="16487">MVNMPAARRHHRSRIGYAFGLLALVGAVTTLVVVVRYPAESATRLAEPVPAPEITVVEQNSPPPGVAGYPGYEDDSDYPADLAAPDDRYGDTAPGPEANASEDPAGGAGSRPGGDEAALAGSSPADARQALSQSLFYSGLLGLTISLAGLGLVGTRRRMW</sequence>
<organism evidence="3 4">
    <name type="scientific">Micromonospora palomenae</name>
    <dbReference type="NCBI Taxonomy" id="1461247"/>
    <lineage>
        <taxon>Bacteria</taxon>
        <taxon>Bacillati</taxon>
        <taxon>Actinomycetota</taxon>
        <taxon>Actinomycetes</taxon>
        <taxon>Micromonosporales</taxon>
        <taxon>Micromonosporaceae</taxon>
        <taxon>Micromonospora</taxon>
    </lineage>
</organism>
<feature type="transmembrane region" description="Helical" evidence="2">
    <location>
        <begin position="135"/>
        <end position="154"/>
    </location>
</feature>
<reference evidence="3 4" key="1">
    <citation type="submission" date="2019-06" db="EMBL/GenBank/DDBJ databases">
        <title>Sequencing the genomes of 1000 actinobacteria strains.</title>
        <authorList>
            <person name="Klenk H.-P."/>
        </authorList>
    </citation>
    <scope>NUCLEOTIDE SEQUENCE [LARGE SCALE GENOMIC DNA]</scope>
    <source>
        <strain evidence="3 4">DSM 102131</strain>
    </source>
</reference>
<comment type="caution">
    <text evidence="3">The sequence shown here is derived from an EMBL/GenBank/DDBJ whole genome shotgun (WGS) entry which is preliminary data.</text>
</comment>
<keyword evidence="4" id="KW-1185">Reference proteome</keyword>
<name>A0A561WFB9_9ACTN</name>
<dbReference type="AlphaFoldDB" id="A0A561WFB9"/>
<protein>
    <submittedName>
        <fullName evidence="3">Uncharacterized protein</fullName>
    </submittedName>
</protein>
<evidence type="ECO:0000313" key="4">
    <source>
        <dbReference type="Proteomes" id="UP000319927"/>
    </source>
</evidence>
<feature type="region of interest" description="Disordered" evidence="1">
    <location>
        <begin position="54"/>
        <end position="125"/>
    </location>
</feature>
<gene>
    <name evidence="3" type="ORF">FHX75_121090</name>
</gene>
<dbReference type="Proteomes" id="UP000319927">
    <property type="component" value="Unassembled WGS sequence"/>
</dbReference>
<dbReference type="EMBL" id="VIXA01000002">
    <property type="protein sequence ID" value="TWG22559.1"/>
    <property type="molecule type" value="Genomic_DNA"/>
</dbReference>
<evidence type="ECO:0000256" key="1">
    <source>
        <dbReference type="SAM" id="MobiDB-lite"/>
    </source>
</evidence>
<keyword evidence="2" id="KW-1133">Transmembrane helix</keyword>
<keyword evidence="2" id="KW-0812">Transmembrane</keyword>